<evidence type="ECO:0000256" key="1">
    <source>
        <dbReference type="ARBA" id="ARBA00001947"/>
    </source>
</evidence>
<dbReference type="InterPro" id="IPR002933">
    <property type="entry name" value="Peptidase_M20"/>
</dbReference>
<name>A0A2S5GFL0_9BACL</name>
<dbReference type="GO" id="GO:0008237">
    <property type="term" value="F:metallopeptidase activity"/>
    <property type="evidence" value="ECO:0007669"/>
    <property type="project" value="UniProtKB-KW"/>
</dbReference>
<dbReference type="GO" id="GO:0008270">
    <property type="term" value="F:zinc ion binding"/>
    <property type="evidence" value="ECO:0007669"/>
    <property type="project" value="InterPro"/>
</dbReference>
<dbReference type="GO" id="GO:0006526">
    <property type="term" value="P:L-arginine biosynthetic process"/>
    <property type="evidence" value="ECO:0007669"/>
    <property type="project" value="TreeGrafter"/>
</dbReference>
<dbReference type="InterPro" id="IPR050072">
    <property type="entry name" value="Peptidase_M20A"/>
</dbReference>
<dbReference type="PANTHER" id="PTHR43808:SF31">
    <property type="entry name" value="N-ACETYL-L-CITRULLINE DEACETYLASE"/>
    <property type="match status" value="1"/>
</dbReference>
<evidence type="ECO:0000256" key="4">
    <source>
        <dbReference type="ARBA" id="ARBA00022723"/>
    </source>
</evidence>
<dbReference type="CDD" id="cd03888">
    <property type="entry name" value="M20_PepV"/>
    <property type="match status" value="1"/>
</dbReference>
<dbReference type="GO" id="GO:0008777">
    <property type="term" value="F:acetylornithine deacetylase activity"/>
    <property type="evidence" value="ECO:0007669"/>
    <property type="project" value="TreeGrafter"/>
</dbReference>
<proteinExistence type="inferred from homology"/>
<evidence type="ECO:0000256" key="3">
    <source>
        <dbReference type="ARBA" id="ARBA00022670"/>
    </source>
</evidence>
<keyword evidence="7" id="KW-0224">Dipeptidase</keyword>
<keyword evidence="3" id="KW-0645">Protease</keyword>
<dbReference type="InterPro" id="IPR001261">
    <property type="entry name" value="ArgE/DapE_CS"/>
</dbReference>
<dbReference type="NCBIfam" id="TIGR01887">
    <property type="entry name" value="dipeptidaselike"/>
    <property type="match status" value="1"/>
</dbReference>
<sequence>MPIQWTKEVEKYKEELVKDLQDLVQIPSVLDEAEATSEAPLGPHIKEALDWMLEKGSGDGFTVKNVENLAGHIEAGEGEDLLGILCHVDVVPAGEGWTYPPFEGKVENNRLYARGAIDDKGPTIAAYYSLKIVKNLGIPFTKRVRMIIGTDEESNWRCVSHYFEQEEMPSIGFAPDADFPVINAEKGLMDFDLIFHSAKQSEERSSLELHSFRSGERYNMVPDFARAVLTPYRDQTYLLQEFEEYLKAADLTGEYFIESGELTIDLHGKSAHAMEPDDGKNAGLHLLSFLSNFKLDGRAKAFCEFAAANLHKDSRGNTLGIAGKDEVSGDLTMNAGKIRYSQDEAFIGLNVRYPVTYDMDNAITALASRMKEAGIEIANKKDAKPHHVDGDDPFIQTLLKVYEDQTGDKGKLLAIGGGTYARSLEKGVAFGALFPGKEDVAHQKDEYIELDDLFKATAIYAQAIYELACKK</sequence>
<comment type="similarity">
    <text evidence="2">Belongs to the peptidase M20A family.</text>
</comment>
<accession>A0A2S5GFL0</accession>
<dbReference type="PROSITE" id="PS00759">
    <property type="entry name" value="ARGE_DAPE_CPG2_2"/>
    <property type="match status" value="1"/>
</dbReference>
<comment type="caution">
    <text evidence="9">The sequence shown here is derived from an EMBL/GenBank/DDBJ whole genome shotgun (WGS) entry which is preliminary data.</text>
</comment>
<evidence type="ECO:0000313" key="10">
    <source>
        <dbReference type="Proteomes" id="UP000239047"/>
    </source>
</evidence>
<gene>
    <name evidence="9" type="ORF">C4B60_06475</name>
</gene>
<evidence type="ECO:0000256" key="7">
    <source>
        <dbReference type="ARBA" id="ARBA00022997"/>
    </source>
</evidence>
<dbReference type="InterPro" id="IPR010964">
    <property type="entry name" value="M20A_pepV-rel"/>
</dbReference>
<dbReference type="AlphaFoldDB" id="A0A2S5GFL0"/>
<dbReference type="EMBL" id="PREZ01000002">
    <property type="protein sequence ID" value="PPA71695.1"/>
    <property type="molecule type" value="Genomic_DNA"/>
</dbReference>
<dbReference type="PANTHER" id="PTHR43808">
    <property type="entry name" value="ACETYLORNITHINE DEACETYLASE"/>
    <property type="match status" value="1"/>
</dbReference>
<dbReference type="InterPro" id="IPR036264">
    <property type="entry name" value="Bact_exopeptidase_dim_dom"/>
</dbReference>
<dbReference type="Gene3D" id="3.40.630.10">
    <property type="entry name" value="Zn peptidases"/>
    <property type="match status" value="1"/>
</dbReference>
<dbReference type="Proteomes" id="UP000239047">
    <property type="component" value="Unassembled WGS sequence"/>
</dbReference>
<keyword evidence="5" id="KW-0378">Hydrolase</keyword>
<reference evidence="9 10" key="1">
    <citation type="submission" date="2018-02" db="EMBL/GenBank/DDBJ databases">
        <title>Jeotgalibacillus proteolyticum sp. nov. a protease producing bacterium isolated from ocean sediments of Laizhou Bay.</title>
        <authorList>
            <person name="Li Y."/>
        </authorList>
    </citation>
    <scope>NUCLEOTIDE SEQUENCE [LARGE SCALE GENOMIC DNA]</scope>
    <source>
        <strain evidence="9 10">22-7</strain>
    </source>
</reference>
<dbReference type="Pfam" id="PF01546">
    <property type="entry name" value="Peptidase_M20"/>
    <property type="match status" value="1"/>
</dbReference>
<dbReference type="RefSeq" id="WP_104057184.1">
    <property type="nucleotide sequence ID" value="NZ_PREZ01000002.1"/>
</dbReference>
<dbReference type="GO" id="GO:0016805">
    <property type="term" value="F:dipeptidase activity"/>
    <property type="evidence" value="ECO:0007669"/>
    <property type="project" value="UniProtKB-KW"/>
</dbReference>
<dbReference type="Gene3D" id="3.30.70.360">
    <property type="match status" value="2"/>
</dbReference>
<evidence type="ECO:0000256" key="6">
    <source>
        <dbReference type="ARBA" id="ARBA00022833"/>
    </source>
</evidence>
<keyword evidence="4" id="KW-0479">Metal-binding</keyword>
<comment type="cofactor">
    <cofactor evidence="1">
        <name>Zn(2+)</name>
        <dbReference type="ChEBI" id="CHEBI:29105"/>
    </cofactor>
</comment>
<dbReference type="SUPFAM" id="SSF55031">
    <property type="entry name" value="Bacterial exopeptidase dimerisation domain"/>
    <property type="match status" value="1"/>
</dbReference>
<evidence type="ECO:0000313" key="9">
    <source>
        <dbReference type="EMBL" id="PPA71695.1"/>
    </source>
</evidence>
<evidence type="ECO:0000256" key="5">
    <source>
        <dbReference type="ARBA" id="ARBA00022801"/>
    </source>
</evidence>
<dbReference type="SUPFAM" id="SSF53187">
    <property type="entry name" value="Zn-dependent exopeptidases"/>
    <property type="match status" value="1"/>
</dbReference>
<dbReference type="NCBIfam" id="NF005591">
    <property type="entry name" value="PRK07318.1"/>
    <property type="match status" value="1"/>
</dbReference>
<keyword evidence="10" id="KW-1185">Reference proteome</keyword>
<keyword evidence="6" id="KW-0862">Zinc</keyword>
<dbReference type="OrthoDB" id="9761532at2"/>
<evidence type="ECO:0000256" key="2">
    <source>
        <dbReference type="ARBA" id="ARBA00006247"/>
    </source>
</evidence>
<dbReference type="GO" id="GO:0006508">
    <property type="term" value="P:proteolysis"/>
    <property type="evidence" value="ECO:0007669"/>
    <property type="project" value="UniProtKB-KW"/>
</dbReference>
<protein>
    <submittedName>
        <fullName evidence="9">Dipeptidase PepV</fullName>
    </submittedName>
</protein>
<keyword evidence="8" id="KW-0482">Metalloprotease</keyword>
<organism evidence="9 10">
    <name type="scientific">Jeotgalibacillus proteolyticus</name>
    <dbReference type="NCBI Taxonomy" id="2082395"/>
    <lineage>
        <taxon>Bacteria</taxon>
        <taxon>Bacillati</taxon>
        <taxon>Bacillota</taxon>
        <taxon>Bacilli</taxon>
        <taxon>Bacillales</taxon>
        <taxon>Caryophanaceae</taxon>
        <taxon>Jeotgalibacillus</taxon>
    </lineage>
</organism>
<evidence type="ECO:0000256" key="8">
    <source>
        <dbReference type="ARBA" id="ARBA00023049"/>
    </source>
</evidence>